<reference evidence="8" key="1">
    <citation type="journal article" date="2017" name="Genome Announc.">
        <title>High-Quality Whole-Genome Sequences of the Oligo-Mouse-Microbiota Bacterial Community.</title>
        <authorList>
            <person name="Garzetti D."/>
            <person name="Brugiroux S."/>
            <person name="Bunk B."/>
            <person name="Pukall R."/>
            <person name="McCoy K.D."/>
            <person name="Macpherson A.J."/>
            <person name="Stecher B."/>
        </authorList>
    </citation>
    <scope>NUCLEOTIDE SEQUENCE</scope>
    <source>
        <strain evidence="8">KB18</strain>
    </source>
</reference>
<dbReference type="NCBIfam" id="NF002794">
    <property type="entry name" value="PRK02925.1"/>
    <property type="match status" value="1"/>
</dbReference>
<keyword evidence="10" id="KW-1185">Reference proteome</keyword>
<proteinExistence type="inferred from homology"/>
<comment type="catalytic activity">
    <reaction evidence="1 7">
        <text>D-glucuronate = D-fructuronate</text>
        <dbReference type="Rhea" id="RHEA:13049"/>
        <dbReference type="ChEBI" id="CHEBI:58720"/>
        <dbReference type="ChEBI" id="CHEBI:59863"/>
        <dbReference type="EC" id="5.3.1.12"/>
    </reaction>
</comment>
<sequence>MQKFMGRDFLLSTETARELFHGTAKNMPILDYHCHLSPREIAEDKKFQSITEVWLGGDHYKWRLLRAAGCTEDLVTGNAPDREKFRAFASVMPQLMGSPVYHWSHLELQRAFGIYEPLTPDTADSIYTRANKALQKTSARGLMRQFNVRAVCTTDDPADELCWHEQIAKDPDMEIKVLPAFRPDNAVNLEKPGFGEYIRKLSARVGRVLQTAQDVAAALTERIEDFAKAGALCADHGLDSMMYAPPEPAAANAAFGAAMAGAPIDPAQADAYRTLLLLECAKKYVEIGWVMQIHFGALRDVNRPMLRRLGRDVGGDAINNRSGSEKLGMLLNAIEENSGLPKLILYSLNPNDNAAIASIMGTFQGGGVPGKLQLGSAWWFNDSRPGMRAQLTELACNGVLGQFVGMLTDSRSFLSYPRHEYFRRVLCELIGEWVESGQYPDDRPRLEKIVADLSYNNTKNYFGF</sequence>
<evidence type="ECO:0000313" key="11">
    <source>
        <dbReference type="Proteomes" id="UP000596035"/>
    </source>
</evidence>
<dbReference type="Pfam" id="PF02614">
    <property type="entry name" value="UxaC"/>
    <property type="match status" value="1"/>
</dbReference>
<name>A0A1Z2XMD1_9FIRM</name>
<dbReference type="InterPro" id="IPR032466">
    <property type="entry name" value="Metal_Hydrolase"/>
</dbReference>
<dbReference type="Gene3D" id="3.20.20.140">
    <property type="entry name" value="Metal-dependent hydrolases"/>
    <property type="match status" value="1"/>
</dbReference>
<dbReference type="GO" id="GO:0042840">
    <property type="term" value="P:D-glucuronate catabolic process"/>
    <property type="evidence" value="ECO:0007669"/>
    <property type="project" value="TreeGrafter"/>
</dbReference>
<dbReference type="Proteomes" id="UP000196710">
    <property type="component" value="Chromosome"/>
</dbReference>
<reference evidence="10" key="2">
    <citation type="submission" date="2017-05" db="EMBL/GenBank/DDBJ databases">
        <title>Improved OligoMM genomes.</title>
        <authorList>
            <person name="Garzetti D."/>
        </authorList>
    </citation>
    <scope>NUCLEOTIDE SEQUENCE [LARGE SCALE GENOMIC DNA]</scope>
    <source>
        <strain evidence="10">KB18</strain>
    </source>
</reference>
<comment type="similarity">
    <text evidence="3 7">Belongs to the metallo-dependent hydrolases superfamily. Uronate isomerase family.</text>
</comment>
<evidence type="ECO:0000313" key="9">
    <source>
        <dbReference type="EMBL" id="QQR28900.1"/>
    </source>
</evidence>
<dbReference type="Proteomes" id="UP000596035">
    <property type="component" value="Chromosome"/>
</dbReference>
<evidence type="ECO:0000256" key="1">
    <source>
        <dbReference type="ARBA" id="ARBA00001165"/>
    </source>
</evidence>
<evidence type="ECO:0000256" key="3">
    <source>
        <dbReference type="ARBA" id="ARBA00008397"/>
    </source>
</evidence>
<dbReference type="KEGG" id="amur:ADH66_02395"/>
<dbReference type="EMBL" id="CP065321">
    <property type="protein sequence ID" value="QQR28900.1"/>
    <property type="molecule type" value="Genomic_DNA"/>
</dbReference>
<dbReference type="InterPro" id="IPR003766">
    <property type="entry name" value="Uronate_isomerase"/>
</dbReference>
<comment type="pathway">
    <text evidence="2 7">Carbohydrate metabolism; pentose and glucuronate interconversion.</text>
</comment>
<evidence type="ECO:0000256" key="7">
    <source>
        <dbReference type="HAMAP-Rule" id="MF_00675"/>
    </source>
</evidence>
<evidence type="ECO:0000256" key="4">
    <source>
        <dbReference type="ARBA" id="ARBA00012546"/>
    </source>
</evidence>
<keyword evidence="6 7" id="KW-0413">Isomerase</keyword>
<accession>A0A1Z2XMD1</accession>
<evidence type="ECO:0000256" key="2">
    <source>
        <dbReference type="ARBA" id="ARBA00004892"/>
    </source>
</evidence>
<dbReference type="RefSeq" id="WP_066536139.1">
    <property type="nucleotide sequence ID" value="NZ_CP021422.1"/>
</dbReference>
<dbReference type="EMBL" id="CP021422">
    <property type="protein sequence ID" value="ASB39608.1"/>
    <property type="molecule type" value="Genomic_DNA"/>
</dbReference>
<dbReference type="EC" id="5.3.1.12" evidence="4 7"/>
<evidence type="ECO:0000313" key="8">
    <source>
        <dbReference type="EMBL" id="ASB39608.1"/>
    </source>
</evidence>
<dbReference type="PANTHER" id="PTHR30068">
    <property type="entry name" value="URONATE ISOMERASE"/>
    <property type="match status" value="1"/>
</dbReference>
<dbReference type="GO" id="GO:0019698">
    <property type="term" value="P:D-galacturonate catabolic process"/>
    <property type="evidence" value="ECO:0007669"/>
    <property type="project" value="TreeGrafter"/>
</dbReference>
<dbReference type="HAMAP" id="MF_00675">
    <property type="entry name" value="UxaC"/>
    <property type="match status" value="1"/>
</dbReference>
<comment type="catalytic activity">
    <reaction evidence="7">
        <text>aldehydo-D-galacturonate = keto-D-tagaturonate</text>
        <dbReference type="Rhea" id="RHEA:27702"/>
        <dbReference type="ChEBI" id="CHEBI:12952"/>
        <dbReference type="ChEBI" id="CHEBI:17886"/>
    </reaction>
</comment>
<dbReference type="GO" id="GO:0008880">
    <property type="term" value="F:glucuronate isomerase activity"/>
    <property type="evidence" value="ECO:0007669"/>
    <property type="project" value="UniProtKB-UniRule"/>
</dbReference>
<evidence type="ECO:0000256" key="5">
    <source>
        <dbReference type="ARBA" id="ARBA00020555"/>
    </source>
</evidence>
<dbReference type="SUPFAM" id="SSF51556">
    <property type="entry name" value="Metallo-dependent hydrolases"/>
    <property type="match status" value="1"/>
</dbReference>
<organism evidence="9 11">
    <name type="scientific">Acutalibacter muris</name>
    <dbReference type="NCBI Taxonomy" id="1796620"/>
    <lineage>
        <taxon>Bacteria</taxon>
        <taxon>Bacillati</taxon>
        <taxon>Bacillota</taxon>
        <taxon>Clostridia</taxon>
        <taxon>Eubacteriales</taxon>
        <taxon>Acutalibacteraceae</taxon>
        <taxon>Acutalibacter</taxon>
    </lineage>
</organism>
<evidence type="ECO:0000313" key="10">
    <source>
        <dbReference type="Proteomes" id="UP000196710"/>
    </source>
</evidence>
<dbReference type="Gene3D" id="1.10.2020.10">
    <property type="entry name" value="uronate isomerase, domain 2, chain A"/>
    <property type="match status" value="1"/>
</dbReference>
<dbReference type="AlphaFoldDB" id="A0A1Z2XMD1"/>
<gene>
    <name evidence="7 9" type="primary">uxaC</name>
    <name evidence="8" type="ORF">ADH66_02395</name>
    <name evidence="9" type="ORF">I5Q82_12435</name>
</gene>
<protein>
    <recommendedName>
        <fullName evidence="5 7">Uronate isomerase</fullName>
        <ecNumber evidence="4 7">5.3.1.12</ecNumber>
    </recommendedName>
    <alternativeName>
        <fullName evidence="7">Glucuronate isomerase</fullName>
    </alternativeName>
    <alternativeName>
        <fullName evidence="7">Uronic isomerase</fullName>
    </alternativeName>
</protein>
<dbReference type="PANTHER" id="PTHR30068:SF4">
    <property type="entry name" value="URONATE ISOMERASE"/>
    <property type="match status" value="1"/>
</dbReference>
<evidence type="ECO:0000256" key="6">
    <source>
        <dbReference type="ARBA" id="ARBA00023235"/>
    </source>
</evidence>
<reference evidence="9 11" key="3">
    <citation type="submission" date="2020-11" db="EMBL/GenBank/DDBJ databases">
        <title>Closed and high quality bacterial genomes of the OMM12 community.</title>
        <authorList>
            <person name="Marbouty M."/>
            <person name="Lamy-Besnier Q."/>
            <person name="Debarbieux L."/>
            <person name="Koszul R."/>
        </authorList>
    </citation>
    <scope>NUCLEOTIDE SEQUENCE [LARGE SCALE GENOMIC DNA]</scope>
    <source>
        <strain evidence="9 11">KB18</strain>
    </source>
</reference>